<dbReference type="InterPro" id="IPR020471">
    <property type="entry name" value="AKR"/>
</dbReference>
<protein>
    <submittedName>
        <fullName evidence="9">Alcohol dehydrogenase [NADP(+)]</fullName>
    </submittedName>
</protein>
<evidence type="ECO:0000313" key="9">
    <source>
        <dbReference type="RefSeq" id="XP_018330858.1"/>
    </source>
</evidence>
<evidence type="ECO:0000256" key="2">
    <source>
        <dbReference type="ARBA" id="ARBA00022857"/>
    </source>
</evidence>
<dbReference type="PRINTS" id="PR00069">
    <property type="entry name" value="ALDKETRDTASE"/>
</dbReference>
<evidence type="ECO:0000256" key="6">
    <source>
        <dbReference type="PIRSR" id="PIRSR000097-3"/>
    </source>
</evidence>
<proteinExistence type="inferred from homology"/>
<feature type="domain" description="NADP-dependent oxidoreductase" evidence="7">
    <location>
        <begin position="4"/>
        <end position="287"/>
    </location>
</feature>
<feature type="active site" description="Proton donor" evidence="4">
    <location>
        <position position="37"/>
    </location>
</feature>
<keyword evidence="3" id="KW-0560">Oxidoreductase</keyword>
<dbReference type="Gene3D" id="3.20.20.100">
    <property type="entry name" value="NADP-dependent oxidoreductase domain"/>
    <property type="match status" value="1"/>
</dbReference>
<dbReference type="Proteomes" id="UP000192223">
    <property type="component" value="Unplaced"/>
</dbReference>
<dbReference type="PROSITE" id="PS00798">
    <property type="entry name" value="ALDOKETO_REDUCTASE_1"/>
    <property type="match status" value="1"/>
</dbReference>
<dbReference type="GO" id="GO:0016491">
    <property type="term" value="F:oxidoreductase activity"/>
    <property type="evidence" value="ECO:0007669"/>
    <property type="project" value="UniProtKB-KW"/>
</dbReference>
<evidence type="ECO:0000256" key="5">
    <source>
        <dbReference type="PIRSR" id="PIRSR000097-2"/>
    </source>
</evidence>
<dbReference type="FunCoup" id="A0A1W4XEI3">
    <property type="interactions" value="359"/>
</dbReference>
<evidence type="ECO:0000256" key="3">
    <source>
        <dbReference type="ARBA" id="ARBA00023002"/>
    </source>
</evidence>
<dbReference type="InterPro" id="IPR036812">
    <property type="entry name" value="NAD(P)_OxRdtase_dom_sf"/>
</dbReference>
<dbReference type="PROSITE" id="PS00062">
    <property type="entry name" value="ALDOKETO_REDUCTASE_2"/>
    <property type="match status" value="1"/>
</dbReference>
<keyword evidence="8" id="KW-1185">Reference proteome</keyword>
<evidence type="ECO:0000256" key="4">
    <source>
        <dbReference type="PIRSR" id="PIRSR000097-1"/>
    </source>
</evidence>
<keyword evidence="2" id="KW-0521">NADP</keyword>
<dbReference type="KEGG" id="apln:108740857"/>
<dbReference type="AlphaFoldDB" id="A0A1W4XEI3"/>
<dbReference type="InParanoid" id="A0A1W4XEI3"/>
<feature type="site" description="Lowers pKa of active site Tyr" evidence="6">
    <location>
        <position position="66"/>
    </location>
</feature>
<dbReference type="PANTHER" id="PTHR11732">
    <property type="entry name" value="ALDO/KETO REDUCTASE"/>
    <property type="match status" value="1"/>
</dbReference>
<comment type="similarity">
    <text evidence="1">Belongs to the aldo/keto reductase family.</text>
</comment>
<dbReference type="InterPro" id="IPR018170">
    <property type="entry name" value="Aldo/ket_reductase_CS"/>
</dbReference>
<dbReference type="GeneID" id="108740857"/>
<reference evidence="9" key="1">
    <citation type="submission" date="2025-08" db="UniProtKB">
        <authorList>
            <consortium name="RefSeq"/>
        </authorList>
    </citation>
    <scope>IDENTIFICATION</scope>
    <source>
        <tissue evidence="9">Entire body</tissue>
    </source>
</reference>
<accession>A0A1W4XEI3</accession>
<name>A0A1W4XEI3_AGRPL</name>
<gene>
    <name evidence="9" type="primary">LOC108740857</name>
</gene>
<dbReference type="RefSeq" id="XP_018330858.1">
    <property type="nucleotide sequence ID" value="XM_018475356.1"/>
</dbReference>
<dbReference type="InterPro" id="IPR023210">
    <property type="entry name" value="NADP_OxRdtase_dom"/>
</dbReference>
<evidence type="ECO:0000313" key="8">
    <source>
        <dbReference type="Proteomes" id="UP000192223"/>
    </source>
</evidence>
<dbReference type="SUPFAM" id="SSF51430">
    <property type="entry name" value="NAD(P)-linked oxidoreductase"/>
    <property type="match status" value="1"/>
</dbReference>
<evidence type="ECO:0000259" key="7">
    <source>
        <dbReference type="Pfam" id="PF00248"/>
    </source>
</evidence>
<dbReference type="FunFam" id="3.20.20.100:FF:000006">
    <property type="entry name" value="Aldo-keto reductase family 1 member A1"/>
    <property type="match status" value="1"/>
</dbReference>
<dbReference type="OrthoDB" id="416253at2759"/>
<organism evidence="8 9">
    <name type="scientific">Agrilus planipennis</name>
    <name type="common">Emerald ash borer</name>
    <name type="synonym">Agrilus marcopoli</name>
    <dbReference type="NCBI Taxonomy" id="224129"/>
    <lineage>
        <taxon>Eukaryota</taxon>
        <taxon>Metazoa</taxon>
        <taxon>Ecdysozoa</taxon>
        <taxon>Arthropoda</taxon>
        <taxon>Hexapoda</taxon>
        <taxon>Insecta</taxon>
        <taxon>Pterygota</taxon>
        <taxon>Neoptera</taxon>
        <taxon>Endopterygota</taxon>
        <taxon>Coleoptera</taxon>
        <taxon>Polyphaga</taxon>
        <taxon>Elateriformia</taxon>
        <taxon>Buprestoidea</taxon>
        <taxon>Buprestidae</taxon>
        <taxon>Agrilinae</taxon>
        <taxon>Agrilus</taxon>
    </lineage>
</organism>
<dbReference type="Pfam" id="PF00248">
    <property type="entry name" value="Aldo_ket_red"/>
    <property type="match status" value="1"/>
</dbReference>
<evidence type="ECO:0000256" key="1">
    <source>
        <dbReference type="ARBA" id="ARBA00007905"/>
    </source>
</evidence>
<feature type="binding site" evidence="5">
    <location>
        <position position="99"/>
    </location>
    <ligand>
        <name>substrate</name>
    </ligand>
</feature>
<dbReference type="PIRSF" id="PIRSF000097">
    <property type="entry name" value="AKR"/>
    <property type="match status" value="1"/>
</dbReference>
<sequence>MPIIGLGTWQINGEDLEISLEAALESGYRSIDTATIYQNEDVIGRVVKKWIDAGKLKREELYIVTKLPPCFMRPEDVEPCLRSSLEKLQLDYVDLYLIHVPFGFKNVDGQMVPVTELGVVDLDMNTDHLAIWKMMEEMVDKHLTRDIGLSNFNIPQIRRVLSRSRIPPANLQVELHVLNQQNELVNYCKRNHISVTSYSTFASPGCKPFFDSIGIEVYIPDLFSDPVVKKIAETHGKNPAQVLLRHMAQKGIAVIPKSKNPDRVKSNFDIFDFVLNDDEMKQLNNLNADPPIRVVDMTMFPG</sequence>
<dbReference type="STRING" id="224129.A0A1W4XEI3"/>